<keyword evidence="15" id="KW-1185">Reference proteome</keyword>
<dbReference type="PROSITE" id="PS51296">
    <property type="entry name" value="RIESKE"/>
    <property type="match status" value="1"/>
</dbReference>
<sequence>MNFLNSCLTRYGGVTCLAIPCCRSTLKSSQVMCLEEVWIKYNQNHGRKVDRLPTKLCSGNLCVVSMTPTMWTQVRYAKEYPRLHRDIEFPNFDSYRKEKYKDVRKTDWGQGDGKAGYTYAVGVVGMLCGLYGAKATIIYFATYMDIAADVRALASIEVDISKVAQGGYMSIKWRGKPLFIKNRTAREIEIESKTPLSSLRDPQTEEQRTVRKEWLVVVGVCTHLGCIPMPDSGDYVGGFFCPCHGSHYDNLGRARKGPAPTNLVVPPYKFLSDKLLFVG</sequence>
<keyword evidence="6" id="KW-1133">Transmembrane helix</keyword>
<comment type="similarity">
    <text evidence="2">Belongs to the Rieske iron-sulfur protein family.</text>
</comment>
<comment type="catalytic activity">
    <reaction evidence="11">
        <text>a quinol + 2 Fe(III)-[cytochrome c](out) = a quinone + 2 Fe(II)-[cytochrome c](out) + 2 H(+)(out)</text>
        <dbReference type="Rhea" id="RHEA:11484"/>
        <dbReference type="Rhea" id="RHEA-COMP:10350"/>
        <dbReference type="Rhea" id="RHEA-COMP:14399"/>
        <dbReference type="ChEBI" id="CHEBI:15378"/>
        <dbReference type="ChEBI" id="CHEBI:24646"/>
        <dbReference type="ChEBI" id="CHEBI:29033"/>
        <dbReference type="ChEBI" id="CHEBI:29034"/>
        <dbReference type="ChEBI" id="CHEBI:132124"/>
        <dbReference type="EC" id="7.1.1.8"/>
    </reaction>
</comment>
<dbReference type="SUPFAM" id="SSF50022">
    <property type="entry name" value="ISP domain"/>
    <property type="match status" value="1"/>
</dbReference>
<accession>A0A9P0BNT8</accession>
<keyword evidence="11" id="KW-0813">Transport</keyword>
<evidence type="ECO:0000256" key="10">
    <source>
        <dbReference type="ARBA" id="ARBA00023157"/>
    </source>
</evidence>
<name>A0A9P0BNT8_CHRIL</name>
<evidence type="ECO:0000259" key="13">
    <source>
        <dbReference type="PROSITE" id="PS51296"/>
    </source>
</evidence>
<dbReference type="InterPro" id="IPR037008">
    <property type="entry name" value="bc1_Rieske_TM_sf"/>
</dbReference>
<evidence type="ECO:0000256" key="7">
    <source>
        <dbReference type="ARBA" id="ARBA00023004"/>
    </source>
</evidence>
<evidence type="ECO:0000256" key="9">
    <source>
        <dbReference type="ARBA" id="ARBA00023136"/>
    </source>
</evidence>
<comment type="miscellaneous">
    <text evidence="11">The Rieske protein is a high potential 2Fe-2S protein.</text>
</comment>
<dbReference type="Pfam" id="PF00355">
    <property type="entry name" value="Rieske"/>
    <property type="match status" value="1"/>
</dbReference>
<dbReference type="Gene3D" id="2.102.10.10">
    <property type="entry name" value="Rieske [2Fe-2S] iron-sulphur domain"/>
    <property type="match status" value="1"/>
</dbReference>
<dbReference type="AlphaFoldDB" id="A0A9P0BNT8"/>
<keyword evidence="7" id="KW-0408">Iron</keyword>
<evidence type="ECO:0000256" key="5">
    <source>
        <dbReference type="ARBA" id="ARBA00022723"/>
    </source>
</evidence>
<dbReference type="InterPro" id="IPR005805">
    <property type="entry name" value="Rieske_Fe-S_prot_C"/>
</dbReference>
<dbReference type="SUPFAM" id="SSF81502">
    <property type="entry name" value="ISP transmembrane anchor"/>
    <property type="match status" value="1"/>
</dbReference>
<evidence type="ECO:0000256" key="8">
    <source>
        <dbReference type="ARBA" id="ARBA00023014"/>
    </source>
</evidence>
<evidence type="ECO:0000256" key="11">
    <source>
        <dbReference type="RuleBase" id="RU004494"/>
    </source>
</evidence>
<dbReference type="PRINTS" id="PR00162">
    <property type="entry name" value="RIESKE"/>
</dbReference>
<dbReference type="InterPro" id="IPR004192">
    <property type="entry name" value="Rieske_TM"/>
</dbReference>
<keyword evidence="4" id="KW-0001">2Fe-2S</keyword>
<dbReference type="GO" id="GO:0051537">
    <property type="term" value="F:2 iron, 2 sulfur cluster binding"/>
    <property type="evidence" value="ECO:0007669"/>
    <property type="project" value="UniProtKB-KW"/>
</dbReference>
<dbReference type="InterPro" id="IPR036922">
    <property type="entry name" value="Rieske_2Fe-2S_sf"/>
</dbReference>
<dbReference type="InterPro" id="IPR017941">
    <property type="entry name" value="Rieske_2Fe-2S"/>
</dbReference>
<keyword evidence="12" id="KW-0496">Mitochondrion</keyword>
<reference evidence="14" key="1">
    <citation type="submission" date="2021-12" db="EMBL/GenBank/DDBJ databases">
        <authorList>
            <person name="King R."/>
        </authorList>
    </citation>
    <scope>NUCLEOTIDE SEQUENCE</scope>
</reference>
<gene>
    <name evidence="14" type="ORF">CINC_LOCUS440</name>
</gene>
<comment type="subcellular location">
    <subcellularLocation>
        <location evidence="1">Membrane</location>
        <topology evidence="1">Single-pass membrane protein</topology>
    </subcellularLocation>
    <subcellularLocation>
        <location evidence="12">Mitochondrion inner membrane</location>
    </subcellularLocation>
</comment>
<evidence type="ECO:0000313" key="15">
    <source>
        <dbReference type="Proteomes" id="UP001154114"/>
    </source>
</evidence>
<dbReference type="FunFam" id="2.102.10.10:FF:000001">
    <property type="entry name" value="Cytochrome b-c1 complex subunit Rieske, mitochondrial"/>
    <property type="match status" value="1"/>
</dbReference>
<dbReference type="OrthoDB" id="1637982at2759"/>
<proteinExistence type="inferred from homology"/>
<keyword evidence="10" id="KW-1015">Disulfide bond</keyword>
<evidence type="ECO:0000256" key="1">
    <source>
        <dbReference type="ARBA" id="ARBA00004167"/>
    </source>
</evidence>
<keyword evidence="8" id="KW-0411">Iron-sulfur</keyword>
<dbReference type="EC" id="7.1.1.8" evidence="11"/>
<evidence type="ECO:0000256" key="4">
    <source>
        <dbReference type="ARBA" id="ARBA00022714"/>
    </source>
</evidence>
<evidence type="ECO:0000256" key="6">
    <source>
        <dbReference type="ARBA" id="ARBA00022989"/>
    </source>
</evidence>
<dbReference type="CDD" id="cd03470">
    <property type="entry name" value="Rieske_cytochrome_bc1"/>
    <property type="match status" value="1"/>
</dbReference>
<dbReference type="EMBL" id="LR824004">
    <property type="protein sequence ID" value="CAH0578074.1"/>
    <property type="molecule type" value="Genomic_DNA"/>
</dbReference>
<evidence type="ECO:0000256" key="12">
    <source>
        <dbReference type="RuleBase" id="RU004495"/>
    </source>
</evidence>
<evidence type="ECO:0000256" key="3">
    <source>
        <dbReference type="ARBA" id="ARBA00022692"/>
    </source>
</evidence>
<keyword evidence="3" id="KW-0812">Transmembrane</keyword>
<keyword evidence="5" id="KW-0479">Metal-binding</keyword>
<feature type="domain" description="Rieske" evidence="13">
    <location>
        <begin position="208"/>
        <end position="277"/>
    </location>
</feature>
<dbReference type="Gene3D" id="1.20.5.270">
    <property type="entry name" value="Ubiquinol cytochrome reductase, transmembrane domain"/>
    <property type="match status" value="1"/>
</dbReference>
<protein>
    <recommendedName>
        <fullName evidence="11">Cytochrome b-c1 complex subunit Rieske, mitochondrial</fullName>
        <ecNumber evidence="11">7.1.1.8</ecNumber>
    </recommendedName>
</protein>
<dbReference type="PANTHER" id="PTHR10134">
    <property type="entry name" value="CYTOCHROME B-C1 COMPLEX SUBUNIT RIESKE, MITOCHONDRIAL"/>
    <property type="match status" value="1"/>
</dbReference>
<dbReference type="GO" id="GO:0008121">
    <property type="term" value="F:quinol-cytochrome-c reductase activity"/>
    <property type="evidence" value="ECO:0007669"/>
    <property type="project" value="UniProtKB-EC"/>
</dbReference>
<comment type="cofactor">
    <cofactor evidence="11">
        <name>[2Fe-2S] cluster</name>
        <dbReference type="ChEBI" id="CHEBI:190135"/>
    </cofactor>
    <text evidence="11">Binds 1 [2Fe-2S] cluster per subunit.</text>
</comment>
<dbReference type="Pfam" id="PF02921">
    <property type="entry name" value="UCR_TM"/>
    <property type="match status" value="1"/>
</dbReference>
<keyword evidence="12" id="KW-0679">Respiratory chain</keyword>
<keyword evidence="11" id="KW-0249">Electron transport</keyword>
<dbReference type="InterPro" id="IPR014349">
    <property type="entry name" value="Rieske_Fe-S_prot"/>
</dbReference>
<dbReference type="GO" id="GO:0046872">
    <property type="term" value="F:metal ion binding"/>
    <property type="evidence" value="ECO:0007669"/>
    <property type="project" value="UniProtKB-KW"/>
</dbReference>
<dbReference type="GO" id="GO:0005743">
    <property type="term" value="C:mitochondrial inner membrane"/>
    <property type="evidence" value="ECO:0007669"/>
    <property type="project" value="UniProtKB-SubCell"/>
</dbReference>
<organism evidence="14 15">
    <name type="scientific">Chrysodeixis includens</name>
    <name type="common">Soybean looper</name>
    <name type="synonym">Pseudoplusia includens</name>
    <dbReference type="NCBI Taxonomy" id="689277"/>
    <lineage>
        <taxon>Eukaryota</taxon>
        <taxon>Metazoa</taxon>
        <taxon>Ecdysozoa</taxon>
        <taxon>Arthropoda</taxon>
        <taxon>Hexapoda</taxon>
        <taxon>Insecta</taxon>
        <taxon>Pterygota</taxon>
        <taxon>Neoptera</taxon>
        <taxon>Endopterygota</taxon>
        <taxon>Lepidoptera</taxon>
        <taxon>Glossata</taxon>
        <taxon>Ditrysia</taxon>
        <taxon>Noctuoidea</taxon>
        <taxon>Noctuidae</taxon>
        <taxon>Plusiinae</taxon>
        <taxon>Chrysodeixis</taxon>
    </lineage>
</organism>
<evidence type="ECO:0000313" key="14">
    <source>
        <dbReference type="EMBL" id="CAH0578074.1"/>
    </source>
</evidence>
<keyword evidence="9" id="KW-0472">Membrane</keyword>
<dbReference type="NCBIfam" id="TIGR01416">
    <property type="entry name" value="Rieske_proteo"/>
    <property type="match status" value="1"/>
</dbReference>
<dbReference type="Proteomes" id="UP001154114">
    <property type="component" value="Chromosome 1"/>
</dbReference>
<dbReference type="InterPro" id="IPR006317">
    <property type="entry name" value="Ubiquinol_cyt_c_Rdtase_Fe-S-su"/>
</dbReference>
<evidence type="ECO:0000256" key="2">
    <source>
        <dbReference type="ARBA" id="ARBA00010651"/>
    </source>
</evidence>